<keyword evidence="8 13" id="KW-0378">Hydrolase</keyword>
<evidence type="ECO:0000256" key="9">
    <source>
        <dbReference type="ARBA" id="ARBA00022833"/>
    </source>
</evidence>
<dbReference type="PIRSF" id="PIRSF004682">
    <property type="entry name" value="GmhB"/>
    <property type="match status" value="1"/>
</dbReference>
<dbReference type="NCBIfam" id="NF006506">
    <property type="entry name" value="PRK08942.1"/>
    <property type="match status" value="1"/>
</dbReference>
<dbReference type="GO" id="GO:0016791">
    <property type="term" value="F:phosphatase activity"/>
    <property type="evidence" value="ECO:0007669"/>
    <property type="project" value="InterPro"/>
</dbReference>
<gene>
    <name evidence="13" type="ORF">MNBD_GAMMA21-2279</name>
</gene>
<dbReference type="SUPFAM" id="SSF56784">
    <property type="entry name" value="HAD-like"/>
    <property type="match status" value="1"/>
</dbReference>
<keyword evidence="6" id="KW-0963">Cytoplasm</keyword>
<dbReference type="FunFam" id="3.40.50.1000:FF:000168">
    <property type="entry name" value="D,D-heptose 1,7-bisphosphate phosphatase"/>
    <property type="match status" value="1"/>
</dbReference>
<keyword evidence="10" id="KW-0460">Magnesium</keyword>
<dbReference type="PANTHER" id="PTHR42891">
    <property type="entry name" value="D-GLYCERO-BETA-D-MANNO-HEPTOSE-1,7-BISPHOSPHATE 7-PHOSPHATASE"/>
    <property type="match status" value="1"/>
</dbReference>
<comment type="subcellular location">
    <subcellularLocation>
        <location evidence="3">Cytoplasm</location>
    </subcellularLocation>
</comment>
<evidence type="ECO:0000313" key="13">
    <source>
        <dbReference type="EMBL" id="VAW90975.1"/>
    </source>
</evidence>
<comment type="similarity">
    <text evidence="4">Belongs to the GmhB family.</text>
</comment>
<keyword evidence="11" id="KW-0119">Carbohydrate metabolism</keyword>
<dbReference type="InterPro" id="IPR023214">
    <property type="entry name" value="HAD_sf"/>
</dbReference>
<evidence type="ECO:0000256" key="4">
    <source>
        <dbReference type="ARBA" id="ARBA00005628"/>
    </source>
</evidence>
<dbReference type="PANTHER" id="PTHR42891:SF1">
    <property type="entry name" value="D-GLYCERO-BETA-D-MANNO-HEPTOSE-1,7-BISPHOSPHATE 7-PHOSPHATASE"/>
    <property type="match status" value="1"/>
</dbReference>
<evidence type="ECO:0000256" key="3">
    <source>
        <dbReference type="ARBA" id="ARBA00004496"/>
    </source>
</evidence>
<keyword evidence="7" id="KW-0479">Metal-binding</keyword>
<comment type="subunit">
    <text evidence="5">Monomer.</text>
</comment>
<dbReference type="AlphaFoldDB" id="A0A3B0ZC46"/>
<dbReference type="EMBL" id="UOFR01000008">
    <property type="protein sequence ID" value="VAW90975.1"/>
    <property type="molecule type" value="Genomic_DNA"/>
</dbReference>
<evidence type="ECO:0000256" key="1">
    <source>
        <dbReference type="ARBA" id="ARBA00001946"/>
    </source>
</evidence>
<dbReference type="GO" id="GO:0005975">
    <property type="term" value="P:carbohydrate metabolic process"/>
    <property type="evidence" value="ECO:0007669"/>
    <property type="project" value="InterPro"/>
</dbReference>
<evidence type="ECO:0000256" key="12">
    <source>
        <dbReference type="ARBA" id="ARBA00031828"/>
    </source>
</evidence>
<comment type="cofactor">
    <cofactor evidence="2">
        <name>Zn(2+)</name>
        <dbReference type="ChEBI" id="CHEBI:29105"/>
    </cofactor>
</comment>
<evidence type="ECO:0000256" key="8">
    <source>
        <dbReference type="ARBA" id="ARBA00022801"/>
    </source>
</evidence>
<dbReference type="GO" id="GO:0046872">
    <property type="term" value="F:metal ion binding"/>
    <property type="evidence" value="ECO:0007669"/>
    <property type="project" value="UniProtKB-KW"/>
</dbReference>
<evidence type="ECO:0000256" key="10">
    <source>
        <dbReference type="ARBA" id="ARBA00022842"/>
    </source>
</evidence>
<dbReference type="InterPro" id="IPR006543">
    <property type="entry name" value="Histidinol-phos"/>
</dbReference>
<dbReference type="Gene3D" id="3.40.50.1000">
    <property type="entry name" value="HAD superfamily/HAD-like"/>
    <property type="match status" value="1"/>
</dbReference>
<protein>
    <recommendedName>
        <fullName evidence="12">D,D-heptose 1,7-bisphosphate phosphatase</fullName>
    </recommendedName>
</protein>
<dbReference type="NCBIfam" id="TIGR01662">
    <property type="entry name" value="HAD-SF-IIIA"/>
    <property type="match status" value="1"/>
</dbReference>
<dbReference type="GO" id="GO:0005737">
    <property type="term" value="C:cytoplasm"/>
    <property type="evidence" value="ECO:0007669"/>
    <property type="project" value="UniProtKB-SubCell"/>
</dbReference>
<evidence type="ECO:0000256" key="6">
    <source>
        <dbReference type="ARBA" id="ARBA00022490"/>
    </source>
</evidence>
<name>A0A3B0ZC46_9ZZZZ</name>
<organism evidence="13">
    <name type="scientific">hydrothermal vent metagenome</name>
    <dbReference type="NCBI Taxonomy" id="652676"/>
    <lineage>
        <taxon>unclassified sequences</taxon>
        <taxon>metagenomes</taxon>
        <taxon>ecological metagenomes</taxon>
    </lineage>
</organism>
<dbReference type="CDD" id="cd07503">
    <property type="entry name" value="HAD_HisB-N"/>
    <property type="match status" value="1"/>
</dbReference>
<dbReference type="NCBIfam" id="TIGR01656">
    <property type="entry name" value="Histidinol-ppas"/>
    <property type="match status" value="1"/>
</dbReference>
<evidence type="ECO:0000256" key="7">
    <source>
        <dbReference type="ARBA" id="ARBA00022723"/>
    </source>
</evidence>
<comment type="cofactor">
    <cofactor evidence="1">
        <name>Mg(2+)</name>
        <dbReference type="ChEBI" id="CHEBI:18420"/>
    </cofactor>
</comment>
<evidence type="ECO:0000256" key="5">
    <source>
        <dbReference type="ARBA" id="ARBA00011245"/>
    </source>
</evidence>
<dbReference type="Pfam" id="PF13242">
    <property type="entry name" value="Hydrolase_like"/>
    <property type="match status" value="1"/>
</dbReference>
<keyword evidence="9" id="KW-0862">Zinc</keyword>
<reference evidence="13" key="1">
    <citation type="submission" date="2018-06" db="EMBL/GenBank/DDBJ databases">
        <authorList>
            <person name="Zhirakovskaya E."/>
        </authorList>
    </citation>
    <scope>NUCLEOTIDE SEQUENCE</scope>
</reference>
<evidence type="ECO:0000256" key="11">
    <source>
        <dbReference type="ARBA" id="ARBA00023277"/>
    </source>
</evidence>
<dbReference type="InterPro" id="IPR004446">
    <property type="entry name" value="Heptose_bisP_phosphatase"/>
</dbReference>
<accession>A0A3B0ZC46</accession>
<evidence type="ECO:0000256" key="2">
    <source>
        <dbReference type="ARBA" id="ARBA00001947"/>
    </source>
</evidence>
<sequence>MKLIILDRDGVINQDSDEFIKSADEFIPIPGSLEAISRLNHAGFSVMVATNQSGISRGLFSVETLNSMHDKLRRLLSAFGGHIDGIFYCPHSADDHCECRKPNTGLYLDIAQRSKCNLNDVYAVGDSLRDLQAAEAAGAKPILVKTGKGLRTLEHKDTIKHVPVFDNLSHFVDNLLAD</sequence>
<proteinExistence type="inferred from homology"/>
<dbReference type="InterPro" id="IPR006549">
    <property type="entry name" value="HAD-SF_hydro_IIIA"/>
</dbReference>
<dbReference type="InterPro" id="IPR036412">
    <property type="entry name" value="HAD-like_sf"/>
</dbReference>